<accession>A0A1I7AHC5</accession>
<organism evidence="1 2">
    <name type="scientific">Algoriphagus locisalis</name>
    <dbReference type="NCBI Taxonomy" id="305507"/>
    <lineage>
        <taxon>Bacteria</taxon>
        <taxon>Pseudomonadati</taxon>
        <taxon>Bacteroidota</taxon>
        <taxon>Cytophagia</taxon>
        <taxon>Cytophagales</taxon>
        <taxon>Cyclobacteriaceae</taxon>
        <taxon>Algoriphagus</taxon>
    </lineage>
</organism>
<dbReference type="RefSeq" id="WP_091692476.1">
    <property type="nucleotide sequence ID" value="NZ_FPBF01000002.1"/>
</dbReference>
<dbReference type="SUPFAM" id="SSF143011">
    <property type="entry name" value="RelE-like"/>
    <property type="match status" value="1"/>
</dbReference>
<dbReference type="Pfam" id="PF05015">
    <property type="entry name" value="HigB-like_toxin"/>
    <property type="match status" value="1"/>
</dbReference>
<dbReference type="PANTHER" id="PTHR40266:SF2">
    <property type="entry name" value="TOXIN HIGB-1"/>
    <property type="match status" value="1"/>
</dbReference>
<dbReference type="EMBL" id="FPBF01000002">
    <property type="protein sequence ID" value="SFT74263.1"/>
    <property type="molecule type" value="Genomic_DNA"/>
</dbReference>
<dbReference type="InterPro" id="IPR035093">
    <property type="entry name" value="RelE/ParE_toxin_dom_sf"/>
</dbReference>
<keyword evidence="2" id="KW-1185">Reference proteome</keyword>
<reference evidence="2" key="1">
    <citation type="submission" date="2016-10" db="EMBL/GenBank/DDBJ databases">
        <authorList>
            <person name="Varghese N."/>
            <person name="Submissions S."/>
        </authorList>
    </citation>
    <scope>NUCLEOTIDE SEQUENCE [LARGE SCALE GENOMIC DNA]</scope>
    <source>
        <strain evidence="2">DSM 23445</strain>
    </source>
</reference>
<dbReference type="STRING" id="305507.SAMN04489724_1964"/>
<name>A0A1I7AHC5_9BACT</name>
<dbReference type="Gene3D" id="3.30.2310.20">
    <property type="entry name" value="RelE-like"/>
    <property type="match status" value="1"/>
</dbReference>
<dbReference type="PANTHER" id="PTHR40266">
    <property type="entry name" value="TOXIN HIGB-1"/>
    <property type="match status" value="1"/>
</dbReference>
<dbReference type="InterPro" id="IPR007711">
    <property type="entry name" value="HigB-1"/>
</dbReference>
<dbReference type="AlphaFoldDB" id="A0A1I7AHC5"/>
<gene>
    <name evidence="1" type="ORF">SAMN04489724_1964</name>
</gene>
<sequence>MILSFGSKETEKIWNGIRVKKLPPDIQQTGRRKLRMLNNSQEIGDLLIPPSNRLEKLAGNFAGYYSIRIKIQWRIIFKWENGNSTQVEIVDYH</sequence>
<evidence type="ECO:0000313" key="1">
    <source>
        <dbReference type="EMBL" id="SFT74263.1"/>
    </source>
</evidence>
<dbReference type="OrthoDB" id="9801102at2"/>
<proteinExistence type="predicted"/>
<dbReference type="Proteomes" id="UP000199673">
    <property type="component" value="Unassembled WGS sequence"/>
</dbReference>
<evidence type="ECO:0000313" key="2">
    <source>
        <dbReference type="Proteomes" id="UP000199673"/>
    </source>
</evidence>
<protein>
    <submittedName>
        <fullName evidence="1">Proteic killer suppression protein</fullName>
    </submittedName>
</protein>